<evidence type="ECO:0000313" key="1">
    <source>
        <dbReference type="EMBL" id="GAA0315897.1"/>
    </source>
</evidence>
<name>A0ABN0VS39_9BACI</name>
<accession>A0ABN0VS39</accession>
<evidence type="ECO:0000313" key="2">
    <source>
        <dbReference type="Proteomes" id="UP001500782"/>
    </source>
</evidence>
<reference evidence="1 2" key="1">
    <citation type="journal article" date="2019" name="Int. J. Syst. Evol. Microbiol.">
        <title>The Global Catalogue of Microorganisms (GCM) 10K type strain sequencing project: providing services to taxonomists for standard genome sequencing and annotation.</title>
        <authorList>
            <consortium name="The Broad Institute Genomics Platform"/>
            <consortium name="The Broad Institute Genome Sequencing Center for Infectious Disease"/>
            <person name="Wu L."/>
            <person name="Ma J."/>
        </authorList>
    </citation>
    <scope>NUCLEOTIDE SEQUENCE [LARGE SCALE GENOMIC DNA]</scope>
    <source>
        <strain evidence="1 2">JCM 9731</strain>
    </source>
</reference>
<proteinExistence type="predicted"/>
<organism evidence="1 2">
    <name type="scientific">Bacillus carboniphilus</name>
    <dbReference type="NCBI Taxonomy" id="86663"/>
    <lineage>
        <taxon>Bacteria</taxon>
        <taxon>Bacillati</taxon>
        <taxon>Bacillota</taxon>
        <taxon>Bacilli</taxon>
        <taxon>Bacillales</taxon>
        <taxon>Bacillaceae</taxon>
        <taxon>Bacillus</taxon>
    </lineage>
</organism>
<sequence length="57" mass="6722">MFNHPSFIQGQFEHRQTYYPKFKVEKAEKITKEISQLKPCQQGNQCMIVIQSQQCCA</sequence>
<dbReference type="Proteomes" id="UP001500782">
    <property type="component" value="Unassembled WGS sequence"/>
</dbReference>
<dbReference type="EMBL" id="BAAADJ010000004">
    <property type="protein sequence ID" value="GAA0315897.1"/>
    <property type="molecule type" value="Genomic_DNA"/>
</dbReference>
<comment type="caution">
    <text evidence="1">The sequence shown here is derived from an EMBL/GenBank/DDBJ whole genome shotgun (WGS) entry which is preliminary data.</text>
</comment>
<keyword evidence="2" id="KW-1185">Reference proteome</keyword>
<gene>
    <name evidence="1" type="ORF">GCM10008967_03050</name>
</gene>
<dbReference type="RefSeq" id="WP_343795722.1">
    <property type="nucleotide sequence ID" value="NZ_BAAADJ010000004.1"/>
</dbReference>
<protein>
    <submittedName>
        <fullName evidence="1">Uncharacterized protein</fullName>
    </submittedName>
</protein>